<gene>
    <name evidence="1" type="ORF">Glove_365g4</name>
</gene>
<sequence>MDSYSYSSDIYSLGMIMWQLTSEHRPFHDKKYAKTYIRFLDGKDQNHTILWELQECSIDDIELSKKTLRIELMLKLELYLLKMDLTT</sequence>
<accession>A0A397H7W5</accession>
<keyword evidence="2" id="KW-1185">Reference proteome</keyword>
<dbReference type="EMBL" id="PQFF01000331">
    <property type="protein sequence ID" value="RHZ59181.1"/>
    <property type="molecule type" value="Genomic_DNA"/>
</dbReference>
<dbReference type="OrthoDB" id="10261027at2759"/>
<reference evidence="1 2" key="1">
    <citation type="submission" date="2018-08" db="EMBL/GenBank/DDBJ databases">
        <title>Genome and evolution of the arbuscular mycorrhizal fungus Diversispora epigaea (formerly Glomus versiforme) and its bacterial endosymbionts.</title>
        <authorList>
            <person name="Sun X."/>
            <person name="Fei Z."/>
            <person name="Harrison M."/>
        </authorList>
    </citation>
    <scope>NUCLEOTIDE SEQUENCE [LARGE SCALE GENOMIC DNA]</scope>
    <source>
        <strain evidence="1 2">IT104</strain>
    </source>
</reference>
<comment type="caution">
    <text evidence="1">The sequence shown here is derived from an EMBL/GenBank/DDBJ whole genome shotgun (WGS) entry which is preliminary data.</text>
</comment>
<dbReference type="InterPro" id="IPR011009">
    <property type="entry name" value="Kinase-like_dom_sf"/>
</dbReference>
<organism evidence="1 2">
    <name type="scientific">Diversispora epigaea</name>
    <dbReference type="NCBI Taxonomy" id="1348612"/>
    <lineage>
        <taxon>Eukaryota</taxon>
        <taxon>Fungi</taxon>
        <taxon>Fungi incertae sedis</taxon>
        <taxon>Mucoromycota</taxon>
        <taxon>Glomeromycotina</taxon>
        <taxon>Glomeromycetes</taxon>
        <taxon>Diversisporales</taxon>
        <taxon>Diversisporaceae</taxon>
        <taxon>Diversispora</taxon>
    </lineage>
</organism>
<dbReference type="Gene3D" id="1.10.510.10">
    <property type="entry name" value="Transferase(Phosphotransferase) domain 1"/>
    <property type="match status" value="1"/>
</dbReference>
<protein>
    <recommendedName>
        <fullName evidence="3">Protein kinase domain-containing protein</fullName>
    </recommendedName>
</protein>
<name>A0A397H7W5_9GLOM</name>
<dbReference type="AlphaFoldDB" id="A0A397H7W5"/>
<proteinExistence type="predicted"/>
<evidence type="ECO:0000313" key="2">
    <source>
        <dbReference type="Proteomes" id="UP000266861"/>
    </source>
</evidence>
<dbReference type="SUPFAM" id="SSF56112">
    <property type="entry name" value="Protein kinase-like (PK-like)"/>
    <property type="match status" value="1"/>
</dbReference>
<dbReference type="Proteomes" id="UP000266861">
    <property type="component" value="Unassembled WGS sequence"/>
</dbReference>
<evidence type="ECO:0008006" key="3">
    <source>
        <dbReference type="Google" id="ProtNLM"/>
    </source>
</evidence>
<evidence type="ECO:0000313" key="1">
    <source>
        <dbReference type="EMBL" id="RHZ59181.1"/>
    </source>
</evidence>